<evidence type="ECO:0000256" key="2">
    <source>
        <dbReference type="PROSITE-ProRule" id="PRU00335"/>
    </source>
</evidence>
<evidence type="ECO:0000259" key="3">
    <source>
        <dbReference type="PROSITE" id="PS50977"/>
    </source>
</evidence>
<dbReference type="InterPro" id="IPR032551">
    <property type="entry name" value="BscR_C"/>
</dbReference>
<dbReference type="Pfam" id="PF00440">
    <property type="entry name" value="TetR_N"/>
    <property type="match status" value="1"/>
</dbReference>
<gene>
    <name evidence="4" type="ORF">EGI31_09790</name>
</gene>
<dbReference type="GO" id="GO:0003677">
    <property type="term" value="F:DNA binding"/>
    <property type="evidence" value="ECO:0007669"/>
    <property type="project" value="UniProtKB-UniRule"/>
</dbReference>
<dbReference type="PANTHER" id="PTHR30055:SF222">
    <property type="entry name" value="REGULATORY PROTEIN"/>
    <property type="match status" value="1"/>
</dbReference>
<evidence type="ECO:0000256" key="1">
    <source>
        <dbReference type="ARBA" id="ARBA00023125"/>
    </source>
</evidence>
<keyword evidence="5" id="KW-1185">Reference proteome</keyword>
<protein>
    <submittedName>
        <fullName evidence="4">TetR/AcrR family transcriptional regulator</fullName>
    </submittedName>
</protein>
<dbReference type="Gene3D" id="1.10.357.10">
    <property type="entry name" value="Tetracycline Repressor, domain 2"/>
    <property type="match status" value="1"/>
</dbReference>
<dbReference type="InterPro" id="IPR050109">
    <property type="entry name" value="HTH-type_TetR-like_transc_reg"/>
</dbReference>
<organism evidence="4 5">
    <name type="scientific">Lacihabitans soyangensis</name>
    <dbReference type="NCBI Taxonomy" id="869394"/>
    <lineage>
        <taxon>Bacteria</taxon>
        <taxon>Pseudomonadati</taxon>
        <taxon>Bacteroidota</taxon>
        <taxon>Cytophagia</taxon>
        <taxon>Cytophagales</taxon>
        <taxon>Leadbetterellaceae</taxon>
        <taxon>Lacihabitans</taxon>
    </lineage>
</organism>
<dbReference type="PROSITE" id="PS50977">
    <property type="entry name" value="HTH_TETR_2"/>
    <property type="match status" value="1"/>
</dbReference>
<proteinExistence type="predicted"/>
<feature type="domain" description="HTH tetR-type" evidence="3">
    <location>
        <begin position="8"/>
        <end position="68"/>
    </location>
</feature>
<reference evidence="4 5" key="1">
    <citation type="submission" date="2018-11" db="EMBL/GenBank/DDBJ databases">
        <title>Novel bacteria species description.</title>
        <authorList>
            <person name="Han J.-H."/>
        </authorList>
    </citation>
    <scope>NUCLEOTIDE SEQUENCE [LARGE SCALE GENOMIC DNA]</scope>
    <source>
        <strain evidence="4 5">KCTC23259</strain>
    </source>
</reference>
<dbReference type="InterPro" id="IPR036271">
    <property type="entry name" value="Tet_transcr_reg_TetR-rel_C_sf"/>
</dbReference>
<accession>A0AAE3H1E6</accession>
<dbReference type="InterPro" id="IPR009057">
    <property type="entry name" value="Homeodomain-like_sf"/>
</dbReference>
<keyword evidence="1 2" id="KW-0238">DNA-binding</keyword>
<comment type="caution">
    <text evidence="4">The sequence shown here is derived from an EMBL/GenBank/DDBJ whole genome shotgun (WGS) entry which is preliminary data.</text>
</comment>
<dbReference type="Pfam" id="PF16295">
    <property type="entry name" value="TetR_C_10"/>
    <property type="match status" value="1"/>
</dbReference>
<dbReference type="AlphaFoldDB" id="A0AAE3H1E6"/>
<name>A0AAE3H1E6_9BACT</name>
<feature type="DNA-binding region" description="H-T-H motif" evidence="2">
    <location>
        <begin position="31"/>
        <end position="50"/>
    </location>
</feature>
<dbReference type="PRINTS" id="PR00455">
    <property type="entry name" value="HTHTETR"/>
</dbReference>
<dbReference type="SUPFAM" id="SSF46689">
    <property type="entry name" value="Homeodomain-like"/>
    <property type="match status" value="1"/>
</dbReference>
<evidence type="ECO:0000313" key="4">
    <source>
        <dbReference type="EMBL" id="MCP9763249.1"/>
    </source>
</evidence>
<evidence type="ECO:0000313" key="5">
    <source>
        <dbReference type="Proteomes" id="UP001204144"/>
    </source>
</evidence>
<dbReference type="EMBL" id="RJUF01000023">
    <property type="protein sequence ID" value="MCP9763249.1"/>
    <property type="molecule type" value="Genomic_DNA"/>
</dbReference>
<dbReference type="InterPro" id="IPR001647">
    <property type="entry name" value="HTH_TetR"/>
</dbReference>
<sequence length="194" mass="22460">MVEKCKVMDKKAKVLDAALKLFVEFGFHNTPTSKIAKEAGISSGTLFYFFPTKDELVVALYLDIKSKLGCEITESISQETSFKEILKKYYTTTLDWAKEHRDEFKFMEQFNSSPYLKKIAEDEIQKYVKPLKELLQNAIDEGVLKNMDLEILFTLISGHTFSINQYLIISEPQESKREQIISETFDLLWQMISA</sequence>
<dbReference type="Proteomes" id="UP001204144">
    <property type="component" value="Unassembled WGS sequence"/>
</dbReference>
<dbReference type="SUPFAM" id="SSF48498">
    <property type="entry name" value="Tetracyclin repressor-like, C-terminal domain"/>
    <property type="match status" value="1"/>
</dbReference>
<dbReference type="PANTHER" id="PTHR30055">
    <property type="entry name" value="HTH-TYPE TRANSCRIPTIONAL REGULATOR RUTR"/>
    <property type="match status" value="1"/>
</dbReference>